<sequence>MTTGGIDDRYLDLIPVDLVHQIMRCFESMDETEDG</sequence>
<evidence type="ECO:0000313" key="2">
    <source>
        <dbReference type="Proteomes" id="UP000177622"/>
    </source>
</evidence>
<name>A0A1F5L3C3_PENAI</name>
<accession>A0A1F5L3C3</accession>
<keyword evidence="2" id="KW-1185">Reference proteome</keyword>
<dbReference type="EMBL" id="LXJU01000043">
    <property type="protein sequence ID" value="OGE47469.1"/>
    <property type="molecule type" value="Genomic_DNA"/>
</dbReference>
<organism evidence="1 2">
    <name type="scientific">Penicillium arizonense</name>
    <dbReference type="NCBI Taxonomy" id="1835702"/>
    <lineage>
        <taxon>Eukaryota</taxon>
        <taxon>Fungi</taxon>
        <taxon>Dikarya</taxon>
        <taxon>Ascomycota</taxon>
        <taxon>Pezizomycotina</taxon>
        <taxon>Eurotiomycetes</taxon>
        <taxon>Eurotiomycetidae</taxon>
        <taxon>Eurotiales</taxon>
        <taxon>Aspergillaceae</taxon>
        <taxon>Penicillium</taxon>
    </lineage>
</organism>
<evidence type="ECO:0000313" key="1">
    <source>
        <dbReference type="EMBL" id="OGE47469.1"/>
    </source>
</evidence>
<reference evidence="1 2" key="1">
    <citation type="journal article" date="2016" name="Sci. Rep.">
        <title>Penicillium arizonense, a new, genome sequenced fungal species, reveals a high chemical diversity in secreted metabolites.</title>
        <authorList>
            <person name="Grijseels S."/>
            <person name="Nielsen J.C."/>
            <person name="Randelovic M."/>
            <person name="Nielsen J."/>
            <person name="Nielsen K.F."/>
            <person name="Workman M."/>
            <person name="Frisvad J.C."/>
        </authorList>
    </citation>
    <scope>NUCLEOTIDE SEQUENCE [LARGE SCALE GENOMIC DNA]</scope>
    <source>
        <strain evidence="1 2">CBS 141311</strain>
    </source>
</reference>
<gene>
    <name evidence="1" type="ORF">PENARI_c043G09743</name>
</gene>
<dbReference type="AlphaFoldDB" id="A0A1F5L3C3"/>
<protein>
    <submittedName>
        <fullName evidence="1">Uncharacterized protein</fullName>
    </submittedName>
</protein>
<dbReference type="RefSeq" id="XP_022482928.1">
    <property type="nucleotide sequence ID" value="XM_022637215.1"/>
</dbReference>
<dbReference type="GeneID" id="34581949"/>
<dbReference type="Proteomes" id="UP000177622">
    <property type="component" value="Unassembled WGS sequence"/>
</dbReference>
<proteinExistence type="predicted"/>
<comment type="caution">
    <text evidence="1">The sequence shown here is derived from an EMBL/GenBank/DDBJ whole genome shotgun (WGS) entry which is preliminary data.</text>
</comment>